<dbReference type="Gene3D" id="1.10.10.10">
    <property type="entry name" value="Winged helix-like DNA-binding domain superfamily/Winged helix DNA-binding domain"/>
    <property type="match status" value="1"/>
</dbReference>
<name>A0ABW6BQ40_9BACT</name>
<feature type="domain" description="DprA winged helix" evidence="3">
    <location>
        <begin position="317"/>
        <end position="368"/>
    </location>
</feature>
<accession>A0ABW6BQ40</accession>
<proteinExistence type="inferred from homology"/>
<gene>
    <name evidence="4" type="primary">dprA</name>
    <name evidence="4" type="ORF">ACFS7Z_01480</name>
</gene>
<dbReference type="Proteomes" id="UP001597641">
    <property type="component" value="Unassembled WGS sequence"/>
</dbReference>
<sequence>MVDEQNIYEIALTKLPGLGSQLTRLLVSYCGSPKAVFESTTGKLLKIPGIGGGKAKSILDGAKSALLEAEQVLKQAEEMEVQPLFYTSPKYPDRLKQIADAPVLLYYHGNSNLNQTRIISIVGTRQITSYGQNVTERIVEELKQYNVMVVSGLAYGVDIVAHRAALQAGMPTIGVMASGLDIIYPAAHRKYAERMLTQGGLLTENVFGTKPDAPRFPARNRIIAGMSDCTIVIEAAIKSGSLITADIAHSYDKEVLAVPGNITSPLSEGTNYLIKTNKAAAYTTAQDLVELLNWDLQDAAAAKTKATKLVFDATDFNPDELKVLQVLQQTREEQMDNLSWKAQVPVSLLASVLLNLEFRGIVRALPGKRFMLLQK</sequence>
<dbReference type="SUPFAM" id="SSF47781">
    <property type="entry name" value="RuvA domain 2-like"/>
    <property type="match status" value="1"/>
</dbReference>
<keyword evidence="5" id="KW-1185">Reference proteome</keyword>
<dbReference type="InterPro" id="IPR010994">
    <property type="entry name" value="RuvA_2-like"/>
</dbReference>
<dbReference type="RefSeq" id="WP_377480642.1">
    <property type="nucleotide sequence ID" value="NZ_JBHUOX010000001.1"/>
</dbReference>
<evidence type="ECO:0000313" key="5">
    <source>
        <dbReference type="Proteomes" id="UP001597641"/>
    </source>
</evidence>
<evidence type="ECO:0000313" key="4">
    <source>
        <dbReference type="EMBL" id="MFD2999017.1"/>
    </source>
</evidence>
<dbReference type="Pfam" id="PF14520">
    <property type="entry name" value="HHH_5"/>
    <property type="match status" value="1"/>
</dbReference>
<dbReference type="NCBIfam" id="TIGR00732">
    <property type="entry name" value="dprA"/>
    <property type="match status" value="1"/>
</dbReference>
<comment type="caution">
    <text evidence="4">The sequence shown here is derived from an EMBL/GenBank/DDBJ whole genome shotgun (WGS) entry which is preliminary data.</text>
</comment>
<evidence type="ECO:0000259" key="3">
    <source>
        <dbReference type="Pfam" id="PF17782"/>
    </source>
</evidence>
<dbReference type="PANTHER" id="PTHR43022">
    <property type="entry name" value="PROTEIN SMF"/>
    <property type="match status" value="1"/>
</dbReference>
<organism evidence="4 5">
    <name type="scientific">Pontibacter toksunensis</name>
    <dbReference type="NCBI Taxonomy" id="1332631"/>
    <lineage>
        <taxon>Bacteria</taxon>
        <taxon>Pseudomonadati</taxon>
        <taxon>Bacteroidota</taxon>
        <taxon>Cytophagia</taxon>
        <taxon>Cytophagales</taxon>
        <taxon>Hymenobacteraceae</taxon>
        <taxon>Pontibacter</taxon>
    </lineage>
</organism>
<dbReference type="InterPro" id="IPR041614">
    <property type="entry name" value="DprA_WH"/>
</dbReference>
<dbReference type="InterPro" id="IPR003488">
    <property type="entry name" value="DprA"/>
</dbReference>
<feature type="domain" description="Smf/DprA SLOG" evidence="2">
    <location>
        <begin position="84"/>
        <end position="292"/>
    </location>
</feature>
<dbReference type="InterPro" id="IPR057666">
    <property type="entry name" value="DrpA_SLOG"/>
</dbReference>
<protein>
    <submittedName>
        <fullName evidence="4">DNA-processing protein DprA</fullName>
    </submittedName>
</protein>
<dbReference type="SUPFAM" id="SSF102405">
    <property type="entry name" value="MCP/YpsA-like"/>
    <property type="match status" value="1"/>
</dbReference>
<dbReference type="Gene3D" id="3.40.50.450">
    <property type="match status" value="1"/>
</dbReference>
<dbReference type="EMBL" id="JBHUOX010000001">
    <property type="protein sequence ID" value="MFD2999017.1"/>
    <property type="molecule type" value="Genomic_DNA"/>
</dbReference>
<evidence type="ECO:0000256" key="1">
    <source>
        <dbReference type="ARBA" id="ARBA00006525"/>
    </source>
</evidence>
<reference evidence="5" key="1">
    <citation type="journal article" date="2019" name="Int. J. Syst. Evol. Microbiol.">
        <title>The Global Catalogue of Microorganisms (GCM) 10K type strain sequencing project: providing services to taxonomists for standard genome sequencing and annotation.</title>
        <authorList>
            <consortium name="The Broad Institute Genomics Platform"/>
            <consortium name="The Broad Institute Genome Sequencing Center for Infectious Disease"/>
            <person name="Wu L."/>
            <person name="Ma J."/>
        </authorList>
    </citation>
    <scope>NUCLEOTIDE SEQUENCE [LARGE SCALE GENOMIC DNA]</scope>
    <source>
        <strain evidence="5">KCTC 23984</strain>
    </source>
</reference>
<dbReference type="InterPro" id="IPR036388">
    <property type="entry name" value="WH-like_DNA-bd_sf"/>
</dbReference>
<comment type="similarity">
    <text evidence="1">Belongs to the DprA/Smf family.</text>
</comment>
<dbReference type="Pfam" id="PF17782">
    <property type="entry name" value="WHD_DprA"/>
    <property type="match status" value="1"/>
</dbReference>
<dbReference type="Pfam" id="PF02481">
    <property type="entry name" value="DNA_processg_A"/>
    <property type="match status" value="1"/>
</dbReference>
<evidence type="ECO:0000259" key="2">
    <source>
        <dbReference type="Pfam" id="PF02481"/>
    </source>
</evidence>
<dbReference type="PANTHER" id="PTHR43022:SF1">
    <property type="entry name" value="PROTEIN SMF"/>
    <property type="match status" value="1"/>
</dbReference>